<sequence>MGFVLISLKFIGTSAVIADHLKEESLDFVVNGLRWLKTERRSECLEWQKQASINNVPLVVQMPVTPDSSTRFLHFSVFANIKREHYWSFCKRVVVSFDKESSSFHCKCCPSRRSCMHKCIVKWAIGQWHPSVIHTSSTEVMDEDDSADTSCPDFLFTDNNIADMDALVEDDINSSIPGNMSYPPVGDVSTKFVKYLLTEKKIPAELPLALTVQKETFGKSYIPTETTCFYCKTPLTEPYCVTQNAKLVTLKGIVEGISLYVKFCGNCKLPYRYQEFSDGVHNFNDNWVLSLGCCDMIRKHLQVHNAVSRTVEAIENWLQLHPNQLPRGPMLNAYLHFEALSNHSYGFSCLLCGYFPPLLTLDVDKKGVFELAVSELELPDMQSNSNPDTVDAEMFWEQVNLGILYRGILRGTEKNPLEIKPAYNFWAPFVGTDCRKGRLLFNSEFRKANHKEDIKTAGATTDNCSIETLMDLFCEGKVPVIREMAQSLNVSDKGSKLDIINRIKAVLNVEEKFLKLFSKMWGGSGGWLGMTCPHGICYGLKWLLRHEGPRDHVDMIMNLAAVPNVVVVDMANMVVAHARNRGYNVFQPFEGRVAECTPENIQKARDGELEVDWPWFPNGTENDAHDAVTTDEEQMMCNPSTGSAEHYCLFDQFHEKNSTDPADCLRRMSCVNQLAGKTNSETAEQFNNRRNRDNYFTTSLTAHNSVFVERLATHFNNEKTNRRVMISHSRQFQGTLTRNSKGQLIVDVIKNRANAPPFAKRARLASLEAPPLPSEVISSSTETSVTTTAQTNSSTSLSSIPALGPPISSEPSATICSNVPDPSSNVRTESIPVVTVASDEAYRNVRFVKIAGTRVLLWLFPEGFGQFDACTNIYNASTLTSLLLGHIWLTTKVDFPDGPLHQSWFSSILYAATTGVKLSNESADGVRTLELEEAASYLCKSRLVSIVLGKPVTVRLADTNPSLRLAHHLQEMAGMKAALFIYDKKAVLFLSRNGSLIVIDNHRNGSVGAVVVKGYICELAHFLRSLESTLGLDENCYGTFVNFS</sequence>
<feature type="region of interest" description="Disordered" evidence="1">
    <location>
        <begin position="773"/>
        <end position="803"/>
    </location>
</feature>
<keyword evidence="2" id="KW-0732">Signal</keyword>
<evidence type="ECO:0000256" key="2">
    <source>
        <dbReference type="SAM" id="SignalP"/>
    </source>
</evidence>
<organism evidence="3 4">
    <name type="scientific">Paramuricea clavata</name>
    <name type="common">Red gorgonian</name>
    <name type="synonym">Violescent sea-whip</name>
    <dbReference type="NCBI Taxonomy" id="317549"/>
    <lineage>
        <taxon>Eukaryota</taxon>
        <taxon>Metazoa</taxon>
        <taxon>Cnidaria</taxon>
        <taxon>Anthozoa</taxon>
        <taxon>Octocorallia</taxon>
        <taxon>Malacalcyonacea</taxon>
        <taxon>Plexauridae</taxon>
        <taxon>Paramuricea</taxon>
    </lineage>
</organism>
<dbReference type="PANTHER" id="PTHR17609">
    <property type="entry name" value="HMG DOMAIN-CONTAINING PROTEIN 3"/>
    <property type="match status" value="1"/>
</dbReference>
<comment type="caution">
    <text evidence="3">The sequence shown here is derived from an EMBL/GenBank/DDBJ whole genome shotgun (WGS) entry which is preliminary data.</text>
</comment>
<dbReference type="PANTHER" id="PTHR17609:SF3">
    <property type="entry name" value="SAP DOMAIN-CONTAINING PROTEIN"/>
    <property type="match status" value="1"/>
</dbReference>
<evidence type="ECO:0000256" key="1">
    <source>
        <dbReference type="SAM" id="MobiDB-lite"/>
    </source>
</evidence>
<protein>
    <submittedName>
        <fullName evidence="3">Uncharacterized protein</fullName>
    </submittedName>
</protein>
<name>A0A7D9E0F1_PARCT</name>
<accession>A0A7D9E0F1</accession>
<keyword evidence="4" id="KW-1185">Reference proteome</keyword>
<dbReference type="InterPro" id="IPR039598">
    <property type="entry name" value="HMGXB3"/>
</dbReference>
<proteinExistence type="predicted"/>
<dbReference type="OrthoDB" id="8948380at2759"/>
<gene>
    <name evidence="3" type="ORF">PACLA_8A009704</name>
</gene>
<dbReference type="Proteomes" id="UP001152795">
    <property type="component" value="Unassembled WGS sequence"/>
</dbReference>
<dbReference type="AlphaFoldDB" id="A0A7D9E0F1"/>
<feature type="chain" id="PRO_5044285885" evidence="2">
    <location>
        <begin position="19"/>
        <end position="1044"/>
    </location>
</feature>
<dbReference type="EMBL" id="CACRXK020003228">
    <property type="protein sequence ID" value="CAB3997920.1"/>
    <property type="molecule type" value="Genomic_DNA"/>
</dbReference>
<feature type="compositionally biased region" description="Low complexity" evidence="1">
    <location>
        <begin position="778"/>
        <end position="799"/>
    </location>
</feature>
<reference evidence="3" key="1">
    <citation type="submission" date="2020-04" db="EMBL/GenBank/DDBJ databases">
        <authorList>
            <person name="Alioto T."/>
            <person name="Alioto T."/>
            <person name="Gomez Garrido J."/>
        </authorList>
    </citation>
    <scope>NUCLEOTIDE SEQUENCE</scope>
    <source>
        <strain evidence="3">A484AB</strain>
    </source>
</reference>
<evidence type="ECO:0000313" key="3">
    <source>
        <dbReference type="EMBL" id="CAB3997920.1"/>
    </source>
</evidence>
<evidence type="ECO:0000313" key="4">
    <source>
        <dbReference type="Proteomes" id="UP001152795"/>
    </source>
</evidence>
<feature type="signal peptide" evidence="2">
    <location>
        <begin position="1"/>
        <end position="18"/>
    </location>
</feature>